<dbReference type="KEGG" id="lgi:LOTGIDRAFT_152592"/>
<dbReference type="CTD" id="20235718"/>
<feature type="transmembrane region" description="Helical" evidence="5">
    <location>
        <begin position="70"/>
        <end position="91"/>
    </location>
</feature>
<dbReference type="PANTHER" id="PTHR23507">
    <property type="entry name" value="ZGC:174356"/>
    <property type="match status" value="1"/>
</dbReference>
<evidence type="ECO:0000256" key="4">
    <source>
        <dbReference type="ARBA" id="ARBA00023136"/>
    </source>
</evidence>
<evidence type="ECO:0000313" key="6">
    <source>
        <dbReference type="EMBL" id="ESO97502.1"/>
    </source>
</evidence>
<name>V4AK78_LOTGI</name>
<dbReference type="GO" id="GO:0022857">
    <property type="term" value="F:transmembrane transporter activity"/>
    <property type="evidence" value="ECO:0007669"/>
    <property type="project" value="InterPro"/>
</dbReference>
<evidence type="ECO:0000256" key="2">
    <source>
        <dbReference type="ARBA" id="ARBA00022692"/>
    </source>
</evidence>
<reference evidence="6 7" key="1">
    <citation type="journal article" date="2013" name="Nature">
        <title>Insights into bilaterian evolution from three spiralian genomes.</title>
        <authorList>
            <person name="Simakov O."/>
            <person name="Marletaz F."/>
            <person name="Cho S.J."/>
            <person name="Edsinger-Gonzales E."/>
            <person name="Havlak P."/>
            <person name="Hellsten U."/>
            <person name="Kuo D.H."/>
            <person name="Larsson T."/>
            <person name="Lv J."/>
            <person name="Arendt D."/>
            <person name="Savage R."/>
            <person name="Osoegawa K."/>
            <person name="de Jong P."/>
            <person name="Grimwood J."/>
            <person name="Chapman J.A."/>
            <person name="Shapiro H."/>
            <person name="Aerts A."/>
            <person name="Otillar R.P."/>
            <person name="Terry A.Y."/>
            <person name="Boore J.L."/>
            <person name="Grigoriev I.V."/>
            <person name="Lindberg D.R."/>
            <person name="Seaver E.C."/>
            <person name="Weisblat D.A."/>
            <person name="Putnam N.H."/>
            <person name="Rokhsar D.S."/>
        </authorList>
    </citation>
    <scope>NUCLEOTIDE SEQUENCE [LARGE SCALE GENOMIC DNA]</scope>
</reference>
<feature type="transmembrane region" description="Helical" evidence="5">
    <location>
        <begin position="185"/>
        <end position="204"/>
    </location>
</feature>
<dbReference type="EMBL" id="KB201304">
    <property type="protein sequence ID" value="ESO97502.1"/>
    <property type="molecule type" value="Genomic_DNA"/>
</dbReference>
<dbReference type="OrthoDB" id="3026777at2759"/>
<organism evidence="6 7">
    <name type="scientific">Lottia gigantea</name>
    <name type="common">Giant owl limpet</name>
    <dbReference type="NCBI Taxonomy" id="225164"/>
    <lineage>
        <taxon>Eukaryota</taxon>
        <taxon>Metazoa</taxon>
        <taxon>Spiralia</taxon>
        <taxon>Lophotrochozoa</taxon>
        <taxon>Mollusca</taxon>
        <taxon>Gastropoda</taxon>
        <taxon>Patellogastropoda</taxon>
        <taxon>Lottioidea</taxon>
        <taxon>Lottiidae</taxon>
        <taxon>Lottia</taxon>
    </lineage>
</organism>
<dbReference type="Proteomes" id="UP000030746">
    <property type="component" value="Unassembled WGS sequence"/>
</dbReference>
<evidence type="ECO:0008006" key="8">
    <source>
        <dbReference type="Google" id="ProtNLM"/>
    </source>
</evidence>
<evidence type="ECO:0000313" key="7">
    <source>
        <dbReference type="Proteomes" id="UP000030746"/>
    </source>
</evidence>
<keyword evidence="4 5" id="KW-0472">Membrane</keyword>
<proteinExistence type="predicted"/>
<dbReference type="RefSeq" id="XP_009051369.1">
    <property type="nucleotide sequence ID" value="XM_009053121.1"/>
</dbReference>
<keyword evidence="3 5" id="KW-1133">Transmembrane helix</keyword>
<feature type="transmembrane region" description="Helical" evidence="5">
    <location>
        <begin position="241"/>
        <end position="264"/>
    </location>
</feature>
<feature type="transmembrane region" description="Helical" evidence="5">
    <location>
        <begin position="97"/>
        <end position="115"/>
    </location>
</feature>
<gene>
    <name evidence="6" type="ORF">LOTGIDRAFT_152592</name>
</gene>
<dbReference type="SUPFAM" id="SSF103473">
    <property type="entry name" value="MFS general substrate transporter"/>
    <property type="match status" value="1"/>
</dbReference>
<comment type="subcellular location">
    <subcellularLocation>
        <location evidence="1">Membrane</location>
        <topology evidence="1">Multi-pass membrane protein</topology>
    </subcellularLocation>
</comment>
<dbReference type="PANTHER" id="PTHR23507:SF1">
    <property type="entry name" value="FI18259P1-RELATED"/>
    <property type="match status" value="1"/>
</dbReference>
<sequence length="302" mass="33221">MIVPSIGNVFAVLLYVASLRQNEWTIALILCGSAVQGIFGKSSVITMAVNSHLSDITEQEHRTGELSRLLAMNYFGLFVGSLLSGTIQEYIDIKTTLTVVCFLHAFSVLITVCCIQKSEQKEPDSGKSGTPTGFKDSFAATKQITTKIFIILVIMTTLNQTCEVGDQDVTVLFVRKYPLSWPTPWYGYLLSVEYTMVGVTLMVLTPLLTSYFNLADSTIIILGTYCKLIRALWAGFCYETWMVFTSVVIGAIGGMLVSAVRSLMSKHVDDSDVDRAFSVLSCAESASKALGSFIFIVRICYF</sequence>
<evidence type="ECO:0000256" key="3">
    <source>
        <dbReference type="ARBA" id="ARBA00022989"/>
    </source>
</evidence>
<accession>V4AK78</accession>
<evidence type="ECO:0000256" key="5">
    <source>
        <dbReference type="SAM" id="Phobius"/>
    </source>
</evidence>
<keyword evidence="2 5" id="KW-0812">Transmembrane</keyword>
<dbReference type="AlphaFoldDB" id="V4AK78"/>
<dbReference type="GO" id="GO:0016020">
    <property type="term" value="C:membrane"/>
    <property type="evidence" value="ECO:0007669"/>
    <property type="project" value="UniProtKB-SubCell"/>
</dbReference>
<dbReference type="HOGENOM" id="CLU_922241_0_0_1"/>
<protein>
    <recommendedName>
        <fullName evidence="8">Major facilitator superfamily (MFS) profile domain-containing protein</fullName>
    </recommendedName>
</protein>
<keyword evidence="7" id="KW-1185">Reference proteome</keyword>
<dbReference type="Pfam" id="PF07690">
    <property type="entry name" value="MFS_1"/>
    <property type="match status" value="1"/>
</dbReference>
<dbReference type="GeneID" id="20235718"/>
<dbReference type="InterPro" id="IPR036259">
    <property type="entry name" value="MFS_trans_sf"/>
</dbReference>
<evidence type="ECO:0000256" key="1">
    <source>
        <dbReference type="ARBA" id="ARBA00004141"/>
    </source>
</evidence>
<dbReference type="Gene3D" id="1.20.1250.20">
    <property type="entry name" value="MFS general substrate transporter like domains"/>
    <property type="match status" value="1"/>
</dbReference>
<dbReference type="OMA" id="KRVEIDM"/>
<dbReference type="InterPro" id="IPR011701">
    <property type="entry name" value="MFS"/>
</dbReference>